<dbReference type="EMBL" id="JXTC01000287">
    <property type="protein sequence ID" value="PON69668.1"/>
    <property type="molecule type" value="Genomic_DNA"/>
</dbReference>
<keyword evidence="2" id="KW-1185">Reference proteome</keyword>
<proteinExistence type="predicted"/>
<organism evidence="1 2">
    <name type="scientific">Trema orientale</name>
    <name type="common">Charcoal tree</name>
    <name type="synonym">Celtis orientalis</name>
    <dbReference type="NCBI Taxonomy" id="63057"/>
    <lineage>
        <taxon>Eukaryota</taxon>
        <taxon>Viridiplantae</taxon>
        <taxon>Streptophyta</taxon>
        <taxon>Embryophyta</taxon>
        <taxon>Tracheophyta</taxon>
        <taxon>Spermatophyta</taxon>
        <taxon>Magnoliopsida</taxon>
        <taxon>eudicotyledons</taxon>
        <taxon>Gunneridae</taxon>
        <taxon>Pentapetalae</taxon>
        <taxon>rosids</taxon>
        <taxon>fabids</taxon>
        <taxon>Rosales</taxon>
        <taxon>Cannabaceae</taxon>
        <taxon>Trema</taxon>
    </lineage>
</organism>
<name>A0A2P5D8T2_TREOI</name>
<evidence type="ECO:0000313" key="2">
    <source>
        <dbReference type="Proteomes" id="UP000237000"/>
    </source>
</evidence>
<dbReference type="InParanoid" id="A0A2P5D8T2"/>
<sequence>MEIILLSLSQSKPPKNSKISDRIIDGAKDDDNKRHFAFVDVGSPWKFELKCRGEEFGLKRENPSI</sequence>
<comment type="caution">
    <text evidence="1">The sequence shown here is derived from an EMBL/GenBank/DDBJ whole genome shotgun (WGS) entry which is preliminary data.</text>
</comment>
<protein>
    <submittedName>
        <fullName evidence="1">Uncharacterized protein</fullName>
    </submittedName>
</protein>
<dbReference type="Proteomes" id="UP000237000">
    <property type="component" value="Unassembled WGS sequence"/>
</dbReference>
<reference evidence="2" key="1">
    <citation type="submission" date="2016-06" db="EMBL/GenBank/DDBJ databases">
        <title>Parallel loss of symbiosis genes in relatives of nitrogen-fixing non-legume Parasponia.</title>
        <authorList>
            <person name="Van Velzen R."/>
            <person name="Holmer R."/>
            <person name="Bu F."/>
            <person name="Rutten L."/>
            <person name="Van Zeijl A."/>
            <person name="Liu W."/>
            <person name="Santuari L."/>
            <person name="Cao Q."/>
            <person name="Sharma T."/>
            <person name="Shen D."/>
            <person name="Roswanjaya Y."/>
            <person name="Wardhani T."/>
            <person name="Kalhor M.S."/>
            <person name="Jansen J."/>
            <person name="Van den Hoogen J."/>
            <person name="Gungor B."/>
            <person name="Hartog M."/>
            <person name="Hontelez J."/>
            <person name="Verver J."/>
            <person name="Yang W.-C."/>
            <person name="Schijlen E."/>
            <person name="Repin R."/>
            <person name="Schilthuizen M."/>
            <person name="Schranz E."/>
            <person name="Heidstra R."/>
            <person name="Miyata K."/>
            <person name="Fedorova E."/>
            <person name="Kohlen W."/>
            <person name="Bisseling T."/>
            <person name="Smit S."/>
            <person name="Geurts R."/>
        </authorList>
    </citation>
    <scope>NUCLEOTIDE SEQUENCE [LARGE SCALE GENOMIC DNA]</scope>
    <source>
        <strain evidence="2">cv. RG33-2</strain>
    </source>
</reference>
<evidence type="ECO:0000313" key="1">
    <source>
        <dbReference type="EMBL" id="PON69668.1"/>
    </source>
</evidence>
<accession>A0A2P5D8T2</accession>
<gene>
    <name evidence="1" type="ORF">TorRG33x02_258590</name>
</gene>
<dbReference type="AlphaFoldDB" id="A0A2P5D8T2"/>
<dbReference type="OrthoDB" id="10278240at2759"/>